<organism evidence="10 11">
    <name type="scientific">Eubacterium aggregans</name>
    <dbReference type="NCBI Taxonomy" id="81409"/>
    <lineage>
        <taxon>Bacteria</taxon>
        <taxon>Bacillati</taxon>
        <taxon>Bacillota</taxon>
        <taxon>Clostridia</taxon>
        <taxon>Eubacteriales</taxon>
        <taxon>Eubacteriaceae</taxon>
        <taxon>Eubacterium</taxon>
    </lineage>
</organism>
<dbReference type="Proteomes" id="UP000199394">
    <property type="component" value="Unassembled WGS sequence"/>
</dbReference>
<dbReference type="EMBL" id="FNRK01000005">
    <property type="protein sequence ID" value="SEA20069.1"/>
    <property type="molecule type" value="Genomic_DNA"/>
</dbReference>
<name>A0A1H3Z8I5_9FIRM</name>
<dbReference type="InterPro" id="IPR000060">
    <property type="entry name" value="BCCT_transptr"/>
</dbReference>
<evidence type="ECO:0000256" key="4">
    <source>
        <dbReference type="ARBA" id="ARBA00022475"/>
    </source>
</evidence>
<keyword evidence="4" id="KW-1003">Cell membrane</keyword>
<reference evidence="10 11" key="1">
    <citation type="submission" date="2016-10" db="EMBL/GenBank/DDBJ databases">
        <authorList>
            <person name="de Groot N.N."/>
        </authorList>
    </citation>
    <scope>NUCLEOTIDE SEQUENCE [LARGE SCALE GENOMIC DNA]</scope>
    <source>
        <strain evidence="10 11">SR12</strain>
    </source>
</reference>
<feature type="transmembrane region" description="Helical" evidence="9">
    <location>
        <begin position="38"/>
        <end position="65"/>
    </location>
</feature>
<keyword evidence="7 9" id="KW-0472">Membrane</keyword>
<feature type="transmembrane region" description="Helical" evidence="9">
    <location>
        <begin position="450"/>
        <end position="473"/>
    </location>
</feature>
<keyword evidence="3" id="KW-0813">Transport</keyword>
<feature type="transmembrane region" description="Helical" evidence="9">
    <location>
        <begin position="85"/>
        <end position="106"/>
    </location>
</feature>
<dbReference type="OrthoDB" id="9775735at2"/>
<evidence type="ECO:0000256" key="1">
    <source>
        <dbReference type="ARBA" id="ARBA00004651"/>
    </source>
</evidence>
<dbReference type="Pfam" id="PF02028">
    <property type="entry name" value="BCCT"/>
    <property type="match status" value="1"/>
</dbReference>
<feature type="transmembrane region" description="Helical" evidence="9">
    <location>
        <begin position="485"/>
        <end position="503"/>
    </location>
</feature>
<feature type="region of interest" description="Disordered" evidence="8">
    <location>
        <begin position="553"/>
        <end position="573"/>
    </location>
</feature>
<dbReference type="PANTHER" id="PTHR30047:SF7">
    <property type="entry name" value="HIGH-AFFINITY CHOLINE TRANSPORT PROTEIN"/>
    <property type="match status" value="1"/>
</dbReference>
<feature type="transmembrane region" description="Helical" evidence="9">
    <location>
        <begin position="351"/>
        <end position="374"/>
    </location>
</feature>
<feature type="transmembrane region" description="Helical" evidence="9">
    <location>
        <begin position="321"/>
        <end position="339"/>
    </location>
</feature>
<keyword evidence="5 9" id="KW-0812">Transmembrane</keyword>
<protein>
    <submittedName>
        <fullName evidence="10">Choline-glycine betaine transporter</fullName>
    </submittedName>
</protein>
<keyword evidence="11" id="KW-1185">Reference proteome</keyword>
<evidence type="ECO:0000256" key="6">
    <source>
        <dbReference type="ARBA" id="ARBA00022989"/>
    </source>
</evidence>
<evidence type="ECO:0000256" key="5">
    <source>
        <dbReference type="ARBA" id="ARBA00022692"/>
    </source>
</evidence>
<dbReference type="GO" id="GO:0022857">
    <property type="term" value="F:transmembrane transporter activity"/>
    <property type="evidence" value="ECO:0007669"/>
    <property type="project" value="InterPro"/>
</dbReference>
<evidence type="ECO:0000313" key="11">
    <source>
        <dbReference type="Proteomes" id="UP000199394"/>
    </source>
</evidence>
<comment type="similarity">
    <text evidence="2">Belongs to the BCCT transporter (TC 2.A.15) family.</text>
</comment>
<accession>A0A1H3Z8I5</accession>
<evidence type="ECO:0000313" key="10">
    <source>
        <dbReference type="EMBL" id="SEA20069.1"/>
    </source>
</evidence>
<evidence type="ECO:0000256" key="2">
    <source>
        <dbReference type="ARBA" id="ARBA00005658"/>
    </source>
</evidence>
<sequence>MSKKLRYIPIAIPLVIMGFVLVMGVINPDFITIMTDFFLALMGGGGWLVALGIVLFLGFLVFLYIHPIGKTKFGGPKALPKYSTWNWWAISLCAGIGTGIVFWGAVEPLTISFAPPTSMGLEPGSYEAIIWAMAKSFQHWAFQPYSIYAVAAICCGYAYWNMGKDYATSSGLVYWNNGKNLNSKLNDVLDGIILFGIVGGVAGSLGYGLMQIGAGLNFVIPSIESGPMVWTIIAVLIIISYTISSATGLDKGIQWLSDKNAWIFIILMIFVFCCGPMQYICNLFTEASGYYINNIISLTTFTEPVVTAISDSEMWPQWWDLYWMTDWMAFGPIVGLFLVKMSYGRTIREFITVNVVLPSVFGMIWFSIFGGFALNIQLTGAFDLMAFYNESGAEAFMMKLFEFLPGTDIIRVIMLVLISLSFITLADSMTSTISQMSLKNQTSDVKEAPLAIKVFWGVLIGAVSVLFVCSGGIEGIKIVKTIAGFPILFIQIAMIIGFLRYFLKGKNKNDEITYADDLERQLVMSEKEAQEEIASGKDKKKWFDFQKSEAERRYEREQKAKKEKAAGQDDESH</sequence>
<feature type="transmembrane region" description="Helical" evidence="9">
    <location>
        <begin position="229"/>
        <end position="249"/>
    </location>
</feature>
<keyword evidence="6 9" id="KW-1133">Transmembrane helix</keyword>
<dbReference type="RefSeq" id="WP_090305555.1">
    <property type="nucleotide sequence ID" value="NZ_FNRK01000005.1"/>
</dbReference>
<feature type="transmembrane region" description="Helical" evidence="9">
    <location>
        <begin position="261"/>
        <end position="280"/>
    </location>
</feature>
<proteinExistence type="inferred from homology"/>
<dbReference type="AlphaFoldDB" id="A0A1H3Z8I5"/>
<dbReference type="PANTHER" id="PTHR30047">
    <property type="entry name" value="HIGH-AFFINITY CHOLINE TRANSPORT PROTEIN-RELATED"/>
    <property type="match status" value="1"/>
</dbReference>
<evidence type="ECO:0000256" key="8">
    <source>
        <dbReference type="SAM" id="MobiDB-lite"/>
    </source>
</evidence>
<dbReference type="GO" id="GO:0005886">
    <property type="term" value="C:plasma membrane"/>
    <property type="evidence" value="ECO:0007669"/>
    <property type="project" value="UniProtKB-SubCell"/>
</dbReference>
<feature type="transmembrane region" description="Helical" evidence="9">
    <location>
        <begin position="188"/>
        <end position="209"/>
    </location>
</feature>
<feature type="transmembrane region" description="Helical" evidence="9">
    <location>
        <begin position="409"/>
        <end position="429"/>
    </location>
</feature>
<comment type="subcellular location">
    <subcellularLocation>
        <location evidence="1">Cell membrane</location>
        <topology evidence="1">Multi-pass membrane protein</topology>
    </subcellularLocation>
</comment>
<evidence type="ECO:0000256" key="9">
    <source>
        <dbReference type="SAM" id="Phobius"/>
    </source>
</evidence>
<feature type="transmembrane region" description="Helical" evidence="9">
    <location>
        <begin position="142"/>
        <end position="160"/>
    </location>
</feature>
<feature type="transmembrane region" description="Helical" evidence="9">
    <location>
        <begin position="7"/>
        <end position="26"/>
    </location>
</feature>
<evidence type="ECO:0000256" key="7">
    <source>
        <dbReference type="ARBA" id="ARBA00023136"/>
    </source>
</evidence>
<evidence type="ECO:0000256" key="3">
    <source>
        <dbReference type="ARBA" id="ARBA00022448"/>
    </source>
</evidence>
<gene>
    <name evidence="10" type="ORF">SAMN04515656_10564</name>
</gene>